<dbReference type="InterPro" id="IPR008526">
    <property type="entry name" value="YedI"/>
</dbReference>
<evidence type="ECO:0000256" key="1">
    <source>
        <dbReference type="SAM" id="Phobius"/>
    </source>
</evidence>
<keyword evidence="1" id="KW-1133">Transmembrane helix</keyword>
<feature type="transmembrane region" description="Helical" evidence="1">
    <location>
        <begin position="75"/>
        <end position="106"/>
    </location>
</feature>
<accession>A0A3P3VX67</accession>
<comment type="caution">
    <text evidence="2">The sequence shown here is derived from an EMBL/GenBank/DDBJ whole genome shotgun (WGS) entry which is preliminary data.</text>
</comment>
<feature type="transmembrane region" description="Helical" evidence="1">
    <location>
        <begin position="222"/>
        <end position="246"/>
    </location>
</feature>
<feature type="transmembrane region" description="Helical" evidence="1">
    <location>
        <begin position="286"/>
        <end position="305"/>
    </location>
</feature>
<name>A0A3P3VX67_9MICO</name>
<dbReference type="OrthoDB" id="9814178at2"/>
<evidence type="ECO:0000313" key="3">
    <source>
        <dbReference type="Proteomes" id="UP000274391"/>
    </source>
</evidence>
<organism evidence="2 3">
    <name type="scientific">Gulosibacter macacae</name>
    <dbReference type="NCBI Taxonomy" id="2488791"/>
    <lineage>
        <taxon>Bacteria</taxon>
        <taxon>Bacillati</taxon>
        <taxon>Actinomycetota</taxon>
        <taxon>Actinomycetes</taxon>
        <taxon>Micrococcales</taxon>
        <taxon>Microbacteriaceae</taxon>
        <taxon>Gulosibacter</taxon>
    </lineage>
</organism>
<dbReference type="Proteomes" id="UP000274391">
    <property type="component" value="Unassembled WGS sequence"/>
</dbReference>
<dbReference type="RefSeq" id="WP_124971210.1">
    <property type="nucleotide sequence ID" value="NZ_RQVS01000005.1"/>
</dbReference>
<dbReference type="PANTHER" id="PTHR30503">
    <property type="entry name" value="INNER MEMBRANE PROTEIN YEDI"/>
    <property type="match status" value="1"/>
</dbReference>
<dbReference type="AlphaFoldDB" id="A0A3P3VX67"/>
<dbReference type="PANTHER" id="PTHR30503:SF3">
    <property type="entry name" value="INNER MEMBRANE PROTEIN YEDI"/>
    <property type="match status" value="1"/>
</dbReference>
<gene>
    <name evidence="2" type="ORF">EG850_05645</name>
</gene>
<keyword evidence="1" id="KW-0812">Transmembrane</keyword>
<feature type="transmembrane region" description="Helical" evidence="1">
    <location>
        <begin position="138"/>
        <end position="158"/>
    </location>
</feature>
<feature type="transmembrane region" description="Helical" evidence="1">
    <location>
        <begin position="258"/>
        <end position="280"/>
    </location>
</feature>
<protein>
    <submittedName>
        <fullName evidence="2">DUF808 domain-containing protein</fullName>
    </submittedName>
</protein>
<evidence type="ECO:0000313" key="2">
    <source>
        <dbReference type="EMBL" id="RRJ87290.1"/>
    </source>
</evidence>
<sequence length="327" mass="34906">MSGLAALLDDIAALVKLTAASLDDVAAAAGRAGAKAAGVVIDDAAVTPQYVRDVEPSRELPIIWKITRGSLINKLLIILPLLLLISWLAPWLLPFMLMAGGCYLAFEGAEKLWHMMRPGDHVPEQAAVDRGPEAEKKVVKGAITTDFILSMEIMVIAMNEIAAESILNRALILIVVAIAITIAVYGAVALIVKMDDVGLHLAQKPNEFAQRLGTGMVKAMPGVLAVISFVGMIAMLWVGGHILLVNIHELGIAQPYGWVHELSLWAASSPFAGPVLGWLVETICSAIFGFIIGTIIMGILHVLPFGKKQQENPQLPKQDADAPTSAH</sequence>
<keyword evidence="3" id="KW-1185">Reference proteome</keyword>
<keyword evidence="1" id="KW-0472">Membrane</keyword>
<feature type="transmembrane region" description="Helical" evidence="1">
    <location>
        <begin position="170"/>
        <end position="192"/>
    </location>
</feature>
<proteinExistence type="predicted"/>
<dbReference type="PIRSF" id="PIRSF016660">
    <property type="entry name" value="YedI"/>
    <property type="match status" value="1"/>
</dbReference>
<dbReference type="EMBL" id="RQVS01000005">
    <property type="protein sequence ID" value="RRJ87290.1"/>
    <property type="molecule type" value="Genomic_DNA"/>
</dbReference>
<reference evidence="2 3" key="1">
    <citation type="submission" date="2018-11" db="EMBL/GenBank/DDBJ databases">
        <title>YIM 102482-1 draft genome.</title>
        <authorList>
            <person name="Li G."/>
            <person name="Jiang Y."/>
        </authorList>
    </citation>
    <scope>NUCLEOTIDE SEQUENCE [LARGE SCALE GENOMIC DNA]</scope>
    <source>
        <strain evidence="2 3">YIM 102482-1</strain>
    </source>
</reference>
<dbReference type="Pfam" id="PF05661">
    <property type="entry name" value="DUF808"/>
    <property type="match status" value="1"/>
</dbReference>
<dbReference type="GO" id="GO:0005886">
    <property type="term" value="C:plasma membrane"/>
    <property type="evidence" value="ECO:0007669"/>
    <property type="project" value="TreeGrafter"/>
</dbReference>